<comment type="caution">
    <text evidence="2">The sequence shown here is derived from an EMBL/GenBank/DDBJ whole genome shotgun (WGS) entry which is preliminary data.</text>
</comment>
<reference evidence="2 3" key="1">
    <citation type="submission" date="2020-09" db="EMBL/GenBank/DDBJ databases">
        <title>Bacillus nautilus sp. nov., Chryseoglobus crepusculi sp. nov, and Psychrobacter noctis sp. nov., isolated from deep-sea sponges from the equatorial Atlantic.</title>
        <authorList>
            <person name="Stennett H.L."/>
            <person name="Williams S.E."/>
        </authorList>
    </citation>
    <scope>NUCLEOTIDE SEQUENCE [LARGE SCALE GENOMIC DNA]</scope>
    <source>
        <strain evidence="2 3">28M-24</strain>
    </source>
</reference>
<dbReference type="InterPro" id="IPR001173">
    <property type="entry name" value="Glyco_trans_2-like"/>
</dbReference>
<dbReference type="EMBL" id="JACXXH010000004">
    <property type="protein sequence ID" value="MBD3863577.1"/>
    <property type="molecule type" value="Genomic_DNA"/>
</dbReference>
<dbReference type="Pfam" id="PF00535">
    <property type="entry name" value="Glycos_transf_2"/>
    <property type="match status" value="1"/>
</dbReference>
<dbReference type="SUPFAM" id="SSF53448">
    <property type="entry name" value="Nucleotide-diphospho-sugar transferases"/>
    <property type="match status" value="1"/>
</dbReference>
<sequence>MDNDVFIIMVTYNGMHWLPKTMSSIPKKYKIVIIDNCSTDNTIKFINTNYPNVIVLPQKTNLGFGGGNNIGIKYAIKNNANFVFLLNQDAYLYNDTIENLIDVSKKKPEFAIISPIHLDSTALNLDWNFSTYLKAEDTNSLKYFLRYPDQDFNQVYTTNFVNAAAWLLPKKTLETIGGFDPIFFHYGEDNNYCQRVIYHQLKIAVVSNAYVIHDREYRGLNKNISLEYALKKREKKLKIVWADINNDFSEKVKIRKKILKKKLLKAFLKIEVRKFKEYKAELSLIDNIVPEIIKSRNVNVLKGSHYLNE</sequence>
<evidence type="ECO:0000259" key="1">
    <source>
        <dbReference type="Pfam" id="PF00535"/>
    </source>
</evidence>
<name>A0ABR8M025_9FLAO</name>
<keyword evidence="3" id="KW-1185">Reference proteome</keyword>
<evidence type="ECO:0000313" key="2">
    <source>
        <dbReference type="EMBL" id="MBD3863577.1"/>
    </source>
</evidence>
<gene>
    <name evidence="2" type="ORF">IEG06_08935</name>
</gene>
<proteinExistence type="predicted"/>
<dbReference type="Gene3D" id="3.90.550.10">
    <property type="entry name" value="Spore Coat Polysaccharide Biosynthesis Protein SpsA, Chain A"/>
    <property type="match status" value="1"/>
</dbReference>
<dbReference type="Proteomes" id="UP000627521">
    <property type="component" value="Unassembled WGS sequence"/>
</dbReference>
<feature type="domain" description="Glycosyltransferase 2-like" evidence="1">
    <location>
        <begin position="7"/>
        <end position="158"/>
    </location>
</feature>
<accession>A0ABR8M025</accession>
<organism evidence="2 3">
    <name type="scientific">Olleya marilimosa</name>
    <dbReference type="NCBI Taxonomy" id="272164"/>
    <lineage>
        <taxon>Bacteria</taxon>
        <taxon>Pseudomonadati</taxon>
        <taxon>Bacteroidota</taxon>
        <taxon>Flavobacteriia</taxon>
        <taxon>Flavobacteriales</taxon>
        <taxon>Flavobacteriaceae</taxon>
    </lineage>
</organism>
<evidence type="ECO:0000313" key="3">
    <source>
        <dbReference type="Proteomes" id="UP000627521"/>
    </source>
</evidence>
<dbReference type="InterPro" id="IPR029044">
    <property type="entry name" value="Nucleotide-diphossugar_trans"/>
</dbReference>
<dbReference type="PANTHER" id="PTHR43179">
    <property type="entry name" value="RHAMNOSYLTRANSFERASE WBBL"/>
    <property type="match status" value="1"/>
</dbReference>
<dbReference type="PANTHER" id="PTHR43179:SF7">
    <property type="entry name" value="RHAMNOSYLTRANSFERASE WBBL"/>
    <property type="match status" value="1"/>
</dbReference>
<protein>
    <submittedName>
        <fullName evidence="2">Glycosyltransferase family 2 protein</fullName>
    </submittedName>
</protein>